<evidence type="ECO:0000256" key="2">
    <source>
        <dbReference type="SAM" id="SignalP"/>
    </source>
</evidence>
<name>A0A1R1EPU0_9BACL</name>
<keyword evidence="5" id="KW-1185">Reference proteome</keyword>
<gene>
    <name evidence="4" type="ORF">BK138_18460</name>
</gene>
<dbReference type="SUPFAM" id="SSF110296">
    <property type="entry name" value="Oligoxyloglucan reducing end-specific cellobiohydrolase"/>
    <property type="match status" value="1"/>
</dbReference>
<dbReference type="PANTHER" id="PTHR47199">
    <property type="entry name" value="PHOTOSYSTEM II STABILITY/ASSEMBLY FACTOR HCF136, CHLOROPLASTIC"/>
    <property type="match status" value="1"/>
</dbReference>
<evidence type="ECO:0000259" key="3">
    <source>
        <dbReference type="Pfam" id="PF15902"/>
    </source>
</evidence>
<dbReference type="InterPro" id="IPR031778">
    <property type="entry name" value="Sortilin_N"/>
</dbReference>
<feature type="signal peptide" evidence="2">
    <location>
        <begin position="1"/>
        <end position="22"/>
    </location>
</feature>
<dbReference type="PANTHER" id="PTHR47199:SF2">
    <property type="entry name" value="PHOTOSYSTEM II STABILITY_ASSEMBLY FACTOR HCF136, CHLOROPLASTIC"/>
    <property type="match status" value="1"/>
</dbReference>
<proteinExistence type="predicted"/>
<evidence type="ECO:0000256" key="1">
    <source>
        <dbReference type="ARBA" id="ARBA00022737"/>
    </source>
</evidence>
<evidence type="ECO:0000313" key="4">
    <source>
        <dbReference type="EMBL" id="OMF53799.1"/>
    </source>
</evidence>
<dbReference type="PROSITE" id="PS51257">
    <property type="entry name" value="PROKAR_LIPOPROTEIN"/>
    <property type="match status" value="1"/>
</dbReference>
<feature type="chain" id="PRO_5038664651" description="Sortilin N-terminal domain-containing protein" evidence="2">
    <location>
        <begin position="23"/>
        <end position="425"/>
    </location>
</feature>
<dbReference type="Pfam" id="PF15902">
    <property type="entry name" value="Sortilin-Vps10"/>
    <property type="match status" value="1"/>
</dbReference>
<evidence type="ECO:0000313" key="5">
    <source>
        <dbReference type="Proteomes" id="UP000187172"/>
    </source>
</evidence>
<comment type="caution">
    <text evidence="4">The sequence shown here is derived from an EMBL/GenBank/DDBJ whole genome shotgun (WGS) entry which is preliminary data.</text>
</comment>
<keyword evidence="1" id="KW-0677">Repeat</keyword>
<dbReference type="InterPro" id="IPR015943">
    <property type="entry name" value="WD40/YVTN_repeat-like_dom_sf"/>
</dbReference>
<dbReference type="EMBL" id="MRTP01000004">
    <property type="protein sequence ID" value="OMF53799.1"/>
    <property type="molecule type" value="Genomic_DNA"/>
</dbReference>
<dbReference type="Gene3D" id="2.130.10.10">
    <property type="entry name" value="YVTN repeat-like/Quinoprotein amine dehydrogenase"/>
    <property type="match status" value="2"/>
</dbReference>
<feature type="domain" description="Sortilin N-terminal" evidence="3">
    <location>
        <begin position="94"/>
        <end position="214"/>
    </location>
</feature>
<dbReference type="STRING" id="297318.BK138_18460"/>
<dbReference type="Proteomes" id="UP000187172">
    <property type="component" value="Unassembled WGS sequence"/>
</dbReference>
<organism evidence="4 5">
    <name type="scientific">Paenibacillus rhizosphaerae</name>
    <dbReference type="NCBI Taxonomy" id="297318"/>
    <lineage>
        <taxon>Bacteria</taxon>
        <taxon>Bacillati</taxon>
        <taxon>Bacillota</taxon>
        <taxon>Bacilli</taxon>
        <taxon>Bacillales</taxon>
        <taxon>Paenibacillaceae</taxon>
        <taxon>Paenibacillus</taxon>
    </lineage>
</organism>
<keyword evidence="2" id="KW-0732">Signal</keyword>
<accession>A0A1R1EPU0</accession>
<protein>
    <recommendedName>
        <fullName evidence="3">Sortilin N-terminal domain-containing protein</fullName>
    </recommendedName>
</protein>
<reference evidence="4 5" key="1">
    <citation type="submission" date="2016-11" db="EMBL/GenBank/DDBJ databases">
        <title>Paenibacillus species isolates.</title>
        <authorList>
            <person name="Beno S.M."/>
        </authorList>
    </citation>
    <scope>NUCLEOTIDE SEQUENCE [LARGE SCALE GENOMIC DNA]</scope>
    <source>
        <strain evidence="4 5">FSL R5-0378</strain>
    </source>
</reference>
<dbReference type="AlphaFoldDB" id="A0A1R1EPU0"/>
<sequence>MRMKRWKQWTGMGLLFCLLLSACTTEKEEPASVPVPNPEPAELGQTLTVVPTESAKAAAEDPSQYQIQTRLTDFQLLSGTTGIAWGLTRNELRMYLTEDNGKTWVNISPASNVQFPDNLKYGRDLYFKDRMNGWVVRNASGTSETIVLHTSDGGGSWKVASIPDKNKVTSIFFDSDHVGWIMLTAESSTGKQDKTLYKTEDGGAKWKMVMHNYISSNQTSTQGAIPPLGYAMGMTFTSPAKGFAMIQELGVPKLYRTQDGGGEWSEGPAFFNRDKLASCSGFIPSSPEFFDTSNTEGWIPVGCQVGDSAKYNGFFTKDQGQTWTFAPFNLGWNKGVNQSLRPSFINSTQGWALVGNLMYHTEDQGKTWMPLPASRVLTSILKEYPEVGKLQFSSQRVGWMLVMKNDEMRSRLLQTIDGGITWKVL</sequence>